<dbReference type="Gene3D" id="2.120.10.30">
    <property type="entry name" value="TolB, C-terminal domain"/>
    <property type="match status" value="1"/>
</dbReference>
<proteinExistence type="predicted"/>
<keyword evidence="3" id="KW-1185">Reference proteome</keyword>
<organism evidence="2 3">
    <name type="scientific">Marinobacter nanhaiticus D15-8W</name>
    <dbReference type="NCBI Taxonomy" id="626887"/>
    <lineage>
        <taxon>Bacteria</taxon>
        <taxon>Pseudomonadati</taxon>
        <taxon>Pseudomonadota</taxon>
        <taxon>Gammaproteobacteria</taxon>
        <taxon>Pseudomonadales</taxon>
        <taxon>Marinobacteraceae</taxon>
        <taxon>Marinobacter</taxon>
    </lineage>
</organism>
<evidence type="ECO:0000313" key="2">
    <source>
        <dbReference type="EMBL" id="ENO14049.1"/>
    </source>
</evidence>
<dbReference type="PATRIC" id="fig|626887.3.peg.4341"/>
<feature type="signal peptide" evidence="1">
    <location>
        <begin position="1"/>
        <end position="28"/>
    </location>
</feature>
<feature type="chain" id="PRO_5004127381" description="WD40 repeat domain-containing protein" evidence="1">
    <location>
        <begin position="29"/>
        <end position="295"/>
    </location>
</feature>
<evidence type="ECO:0000313" key="3">
    <source>
        <dbReference type="Proteomes" id="UP000013165"/>
    </source>
</evidence>
<sequence length="295" mass="32088">MVKLSLTRRVCYLLLAGCSLCLATGASAADQRVVLTALVDGQWVLYHSTDFVDWQALDIKGEPRTPAIDQKGEKIAFINVDGALEQVQVANGNRQKLTDGQTLSLTHPSYDDEGNLLVVRLIDGASVNTEIGVVSLEGDYRPVHQQRSAHFEPVFALVPEASIYFSHVSCTVACGHVIQEIWRRDLVSGTAQQVTLLNSTSRQPTVGPKGKVVFSSNKNGTYDIWLVTPTGDVRAVTNGPDFDSQPNLLSNGDVLFIRHSQKGASLMRLENGNDQAAPVALPFSFDDLKDLKVSL</sequence>
<evidence type="ECO:0008006" key="4">
    <source>
        <dbReference type="Google" id="ProtNLM"/>
    </source>
</evidence>
<keyword evidence="1" id="KW-0732">Signal</keyword>
<dbReference type="STRING" id="626887.J057_21685"/>
<protein>
    <recommendedName>
        <fullName evidence="4">WD40 repeat domain-containing protein</fullName>
    </recommendedName>
</protein>
<dbReference type="EMBL" id="APLQ01000014">
    <property type="protein sequence ID" value="ENO14049.1"/>
    <property type="molecule type" value="Genomic_DNA"/>
</dbReference>
<reference evidence="2 3" key="1">
    <citation type="journal article" date="2013" name="Genome Announc.">
        <title>Genome Sequence of the Polycyclic Aromatic Hydrocarbon-Degrading Bacterium Strain Marinobacter nanhaiticus D15-8WT.</title>
        <authorList>
            <person name="Cui Z."/>
            <person name="Gao W."/>
            <person name="Li Q."/>
            <person name="Xu G."/>
            <person name="Zheng L."/>
        </authorList>
    </citation>
    <scope>NUCLEOTIDE SEQUENCE [LARGE SCALE GENOMIC DNA]</scope>
    <source>
        <strain evidence="2 3">D15-8W</strain>
    </source>
</reference>
<dbReference type="AlphaFoldDB" id="N6W1R6"/>
<dbReference type="InterPro" id="IPR011042">
    <property type="entry name" value="6-blade_b-propeller_TolB-like"/>
</dbReference>
<gene>
    <name evidence="2" type="ORF">J057_21685</name>
</gene>
<dbReference type="OrthoDB" id="9758793at2"/>
<dbReference type="HOGENOM" id="CLU_959120_0_0_6"/>
<evidence type="ECO:0000256" key="1">
    <source>
        <dbReference type="SAM" id="SignalP"/>
    </source>
</evidence>
<dbReference type="eggNOG" id="COG0823">
    <property type="taxonomic scope" value="Bacteria"/>
</dbReference>
<dbReference type="RefSeq" id="WP_004582269.1">
    <property type="nucleotide sequence ID" value="NZ_AP028878.1"/>
</dbReference>
<comment type="caution">
    <text evidence="2">The sequence shown here is derived from an EMBL/GenBank/DDBJ whole genome shotgun (WGS) entry which is preliminary data.</text>
</comment>
<dbReference type="Proteomes" id="UP000013165">
    <property type="component" value="Unassembled WGS sequence"/>
</dbReference>
<accession>N6W1R6</accession>
<dbReference type="SUPFAM" id="SSF82171">
    <property type="entry name" value="DPP6 N-terminal domain-like"/>
    <property type="match status" value="1"/>
</dbReference>
<name>N6W1R6_9GAMM</name>